<dbReference type="Gene3D" id="3.30.40.10">
    <property type="entry name" value="Zinc/RING finger domain, C3HC4 (zinc finger)"/>
    <property type="match status" value="2"/>
</dbReference>
<evidence type="ECO:0000256" key="5">
    <source>
        <dbReference type="SAM" id="Coils"/>
    </source>
</evidence>
<feature type="region of interest" description="Disordered" evidence="6">
    <location>
        <begin position="526"/>
        <end position="560"/>
    </location>
</feature>
<dbReference type="KEGG" id="kaf:KAFR_0A01990"/>
<dbReference type="STRING" id="1071382.H2AMN7"/>
<dbReference type="GO" id="GO:0008270">
    <property type="term" value="F:zinc ion binding"/>
    <property type="evidence" value="ECO:0007669"/>
    <property type="project" value="UniProtKB-KW"/>
</dbReference>
<evidence type="ECO:0000256" key="2">
    <source>
        <dbReference type="ARBA" id="ARBA00022771"/>
    </source>
</evidence>
<dbReference type="PANTHER" id="PTHR24007">
    <property type="entry name" value="BRCA1-ASSOCIATED PROTEIN"/>
    <property type="match status" value="1"/>
</dbReference>
<dbReference type="InterPro" id="IPR034931">
    <property type="entry name" value="ETP1_RRM"/>
</dbReference>
<dbReference type="SMART" id="SM00290">
    <property type="entry name" value="ZnF_UBP"/>
    <property type="match status" value="1"/>
</dbReference>
<feature type="compositionally biased region" description="Basic residues" evidence="6">
    <location>
        <begin position="548"/>
        <end position="560"/>
    </location>
</feature>
<protein>
    <recommendedName>
        <fullName evidence="11">RING-type domain-containing protein</fullName>
    </recommendedName>
</protein>
<keyword evidence="1" id="KW-0479">Metal-binding</keyword>
<dbReference type="Proteomes" id="UP000005220">
    <property type="component" value="Chromosome 1"/>
</dbReference>
<sequence length="560" mass="64995">MNFEYKLVITVSTDIQVTNSFGLFQDTDFKLSEEEQEEDRQTSSKFKFNDWRETDWFIHFTNLKTFNNKMITGDKDLITSKYLGHGIIKLFKSINDGNDDGAKSKDEDILTIPGDDTMVCILFVPTYFTVHDLLHYYIGDDIINNQISNFRILKNLNDVKMGFNFMVLMKFKDPLMAKTFKDKFNGKSFSKIDPEKCHVISIKEIVFKKNLFINDAKDFPYLLTDPFTTTKLATDVELPTCPVCLERMDSETTGLITIPCQHTFHCQCLDKWKNSQCPVCRYSSFRISRDSLLKQVGNSAHCEDCNSNDNLWICLICGNIGCSRYNLKHAISHYETTSHCFAMDMKTQRVWDYASDNYVHRLVQNEVDGKLVEITGNPTLLGSSSSSAKDHEDYSLASNFLRNKEYHLEYVQVLISQLESQREYYETKLSEKENDSKIDDLTRDLDHLKLRFKESELKKNINEVKLNNEAKENKLIIRGLQDNLDHLEKQNDLLRRQNESLVAEKNDLNDQVKDLMFYLETQEKFKDASEEDKNGTVIIQQPPASSSKSKKKRPKSNKKK</sequence>
<dbReference type="CDD" id="cd12717">
    <property type="entry name" value="RRM_ETP1"/>
    <property type="match status" value="1"/>
</dbReference>
<evidence type="ECO:0000313" key="9">
    <source>
        <dbReference type="EMBL" id="CCF55637.1"/>
    </source>
</evidence>
<dbReference type="PROSITE" id="PS50089">
    <property type="entry name" value="ZF_RING_2"/>
    <property type="match status" value="1"/>
</dbReference>
<evidence type="ECO:0000256" key="3">
    <source>
        <dbReference type="ARBA" id="ARBA00022833"/>
    </source>
</evidence>
<keyword evidence="3" id="KW-0862">Zinc</keyword>
<dbReference type="RefSeq" id="XP_003954772.1">
    <property type="nucleotide sequence ID" value="XM_003954723.1"/>
</dbReference>
<dbReference type="Pfam" id="PF02148">
    <property type="entry name" value="zf-UBP"/>
    <property type="match status" value="1"/>
</dbReference>
<evidence type="ECO:0000256" key="4">
    <source>
        <dbReference type="PROSITE-ProRule" id="PRU00502"/>
    </source>
</evidence>
<keyword evidence="5" id="KW-0175">Coiled coil</keyword>
<dbReference type="GO" id="GO:0016567">
    <property type="term" value="P:protein ubiquitination"/>
    <property type="evidence" value="ECO:0007669"/>
    <property type="project" value="TreeGrafter"/>
</dbReference>
<dbReference type="InterPro" id="IPR001841">
    <property type="entry name" value="Znf_RING"/>
</dbReference>
<evidence type="ECO:0000259" key="7">
    <source>
        <dbReference type="PROSITE" id="PS50089"/>
    </source>
</evidence>
<accession>H2AMN7</accession>
<dbReference type="Pfam" id="PF13639">
    <property type="entry name" value="zf-RING_2"/>
    <property type="match status" value="1"/>
</dbReference>
<dbReference type="InParanoid" id="H2AMN7"/>
<keyword evidence="10" id="KW-1185">Reference proteome</keyword>
<dbReference type="InterPro" id="IPR047243">
    <property type="entry name" value="RING-H2_BRAP2"/>
</dbReference>
<dbReference type="GO" id="GO:0005737">
    <property type="term" value="C:cytoplasm"/>
    <property type="evidence" value="ECO:0007669"/>
    <property type="project" value="TreeGrafter"/>
</dbReference>
<dbReference type="GeneID" id="13882282"/>
<dbReference type="HOGENOM" id="CLU_009969_0_1_1"/>
<dbReference type="SUPFAM" id="SSF57850">
    <property type="entry name" value="RING/U-box"/>
    <property type="match status" value="2"/>
</dbReference>
<evidence type="ECO:0000313" key="10">
    <source>
        <dbReference type="Proteomes" id="UP000005220"/>
    </source>
</evidence>
<organism evidence="9 10">
    <name type="scientific">Kazachstania africana (strain ATCC 22294 / BCRC 22015 / CBS 2517 / CECT 1963 / NBRC 1671 / NRRL Y-8276)</name>
    <name type="common">Yeast</name>
    <name type="synonym">Kluyveromyces africanus</name>
    <dbReference type="NCBI Taxonomy" id="1071382"/>
    <lineage>
        <taxon>Eukaryota</taxon>
        <taxon>Fungi</taxon>
        <taxon>Dikarya</taxon>
        <taxon>Ascomycota</taxon>
        <taxon>Saccharomycotina</taxon>
        <taxon>Saccharomycetes</taxon>
        <taxon>Saccharomycetales</taxon>
        <taxon>Saccharomycetaceae</taxon>
        <taxon>Kazachstania</taxon>
    </lineage>
</organism>
<dbReference type="GO" id="GO:0008139">
    <property type="term" value="F:nuclear localization sequence binding"/>
    <property type="evidence" value="ECO:0007669"/>
    <property type="project" value="EnsemblFungi"/>
</dbReference>
<dbReference type="AlphaFoldDB" id="H2AMN7"/>
<dbReference type="GO" id="GO:0043130">
    <property type="term" value="F:ubiquitin binding"/>
    <property type="evidence" value="ECO:0007669"/>
    <property type="project" value="EnsemblFungi"/>
</dbReference>
<dbReference type="GO" id="GO:0045471">
    <property type="term" value="P:response to ethanol"/>
    <property type="evidence" value="ECO:0007669"/>
    <property type="project" value="EnsemblFungi"/>
</dbReference>
<dbReference type="InterPro" id="IPR011422">
    <property type="entry name" value="BRAP2/ETP1_RRM"/>
</dbReference>
<dbReference type="SMART" id="SM00184">
    <property type="entry name" value="RING"/>
    <property type="match status" value="1"/>
</dbReference>
<dbReference type="OrthoDB" id="273556at2759"/>
<name>H2AMN7_KAZAF</name>
<reference evidence="9 10" key="1">
    <citation type="journal article" date="2011" name="Proc. Natl. Acad. Sci. U.S.A.">
        <title>Evolutionary erosion of yeast sex chromosomes by mating-type switching accidents.</title>
        <authorList>
            <person name="Gordon J.L."/>
            <person name="Armisen D."/>
            <person name="Proux-Wera E."/>
            <person name="Oheigeartaigh S.S."/>
            <person name="Byrne K.P."/>
            <person name="Wolfe K.H."/>
        </authorList>
    </citation>
    <scope>NUCLEOTIDE SEQUENCE [LARGE SCALE GENOMIC DNA]</scope>
    <source>
        <strain evidence="10">ATCC 22294 / BCRC 22015 / CBS 2517 / CECT 1963 / NBRC 1671 / NRRL Y-8276</strain>
    </source>
</reference>
<feature type="coiled-coil region" evidence="5">
    <location>
        <begin position="415"/>
        <end position="511"/>
    </location>
</feature>
<dbReference type="PROSITE" id="PS50271">
    <property type="entry name" value="ZF_UBP"/>
    <property type="match status" value="1"/>
</dbReference>
<gene>
    <name evidence="9" type="primary">KAFR0A01990</name>
    <name evidence="9" type="ORF">KAFR_0A01990</name>
</gene>
<dbReference type="GO" id="GO:0007265">
    <property type="term" value="P:Ras protein signal transduction"/>
    <property type="evidence" value="ECO:0007669"/>
    <property type="project" value="TreeGrafter"/>
</dbReference>
<evidence type="ECO:0008006" key="11">
    <source>
        <dbReference type="Google" id="ProtNLM"/>
    </source>
</evidence>
<dbReference type="PANTHER" id="PTHR24007:SF7">
    <property type="entry name" value="BRCA1-ASSOCIATED PROTEIN"/>
    <property type="match status" value="1"/>
</dbReference>
<dbReference type="InterPro" id="IPR001607">
    <property type="entry name" value="Znf_UBP"/>
</dbReference>
<feature type="domain" description="RING-type" evidence="7">
    <location>
        <begin position="241"/>
        <end position="281"/>
    </location>
</feature>
<evidence type="ECO:0000256" key="6">
    <source>
        <dbReference type="SAM" id="MobiDB-lite"/>
    </source>
</evidence>
<evidence type="ECO:0000259" key="8">
    <source>
        <dbReference type="PROSITE" id="PS50271"/>
    </source>
</evidence>
<dbReference type="CDD" id="cd16457">
    <property type="entry name" value="RING-H2_BRAP2"/>
    <property type="match status" value="1"/>
</dbReference>
<dbReference type="Pfam" id="PF07576">
    <property type="entry name" value="BRAP2"/>
    <property type="match status" value="1"/>
</dbReference>
<dbReference type="GO" id="GO:0061630">
    <property type="term" value="F:ubiquitin protein ligase activity"/>
    <property type="evidence" value="ECO:0007669"/>
    <property type="project" value="TreeGrafter"/>
</dbReference>
<proteinExistence type="predicted"/>
<dbReference type="EMBL" id="HE650821">
    <property type="protein sequence ID" value="CCF55637.1"/>
    <property type="molecule type" value="Genomic_DNA"/>
</dbReference>
<dbReference type="FunCoup" id="H2AMN7">
    <property type="interactions" value="790"/>
</dbReference>
<dbReference type="eggNOG" id="KOG0804">
    <property type="taxonomic scope" value="Eukaryota"/>
</dbReference>
<feature type="domain" description="UBP-type" evidence="8">
    <location>
        <begin position="278"/>
        <end position="378"/>
    </location>
</feature>
<evidence type="ECO:0000256" key="1">
    <source>
        <dbReference type="ARBA" id="ARBA00022723"/>
    </source>
</evidence>
<keyword evidence="2 4" id="KW-0863">Zinc-finger</keyword>
<dbReference type="InterPro" id="IPR013083">
    <property type="entry name" value="Znf_RING/FYVE/PHD"/>
</dbReference>